<dbReference type="EC" id="2.7.7.41" evidence="6"/>
<feature type="transmembrane region" description="Helical" evidence="24">
    <location>
        <begin position="51"/>
        <end position="70"/>
    </location>
</feature>
<feature type="transmembrane region" description="Helical" evidence="24">
    <location>
        <begin position="12"/>
        <end position="39"/>
    </location>
</feature>
<dbReference type="PANTHER" id="PTHR46382">
    <property type="entry name" value="PHOSPHATIDATE CYTIDYLYLTRANSFERASE"/>
    <property type="match status" value="1"/>
</dbReference>
<keyword evidence="8" id="KW-1003">Cell membrane</keyword>
<comment type="catalytic activity">
    <reaction evidence="1">
        <text>a 1,2-diacyl-sn-glycero-3-phosphate + CTP + H(+) = a CDP-1,2-diacyl-sn-glycerol + diphosphate</text>
        <dbReference type="Rhea" id="RHEA:16229"/>
        <dbReference type="ChEBI" id="CHEBI:15378"/>
        <dbReference type="ChEBI" id="CHEBI:33019"/>
        <dbReference type="ChEBI" id="CHEBI:37563"/>
        <dbReference type="ChEBI" id="CHEBI:58332"/>
        <dbReference type="ChEBI" id="CHEBI:58608"/>
        <dbReference type="EC" id="2.7.7.41"/>
    </reaction>
</comment>
<evidence type="ECO:0000256" key="14">
    <source>
        <dbReference type="ARBA" id="ARBA00023098"/>
    </source>
</evidence>
<evidence type="ECO:0000256" key="22">
    <source>
        <dbReference type="ARBA" id="ARBA00032743"/>
    </source>
</evidence>
<dbReference type="GO" id="GO:0005886">
    <property type="term" value="C:plasma membrane"/>
    <property type="evidence" value="ECO:0007669"/>
    <property type="project" value="UniProtKB-SubCell"/>
</dbReference>
<comment type="caution">
    <text evidence="25">The sequence shown here is derived from an EMBL/GenBank/DDBJ whole genome shotgun (WGS) entry which is preliminary data.</text>
</comment>
<evidence type="ECO:0000256" key="23">
    <source>
        <dbReference type="ARBA" id="ARBA00033406"/>
    </source>
</evidence>
<evidence type="ECO:0000256" key="3">
    <source>
        <dbReference type="ARBA" id="ARBA00005119"/>
    </source>
</evidence>
<dbReference type="EMBL" id="NQJD01000002">
    <property type="protein sequence ID" value="TAA76057.1"/>
    <property type="molecule type" value="Genomic_DNA"/>
</dbReference>
<evidence type="ECO:0000256" key="24">
    <source>
        <dbReference type="SAM" id="Phobius"/>
    </source>
</evidence>
<evidence type="ECO:0000256" key="6">
    <source>
        <dbReference type="ARBA" id="ARBA00012487"/>
    </source>
</evidence>
<evidence type="ECO:0000256" key="4">
    <source>
        <dbReference type="ARBA" id="ARBA00005189"/>
    </source>
</evidence>
<evidence type="ECO:0000256" key="1">
    <source>
        <dbReference type="ARBA" id="ARBA00001698"/>
    </source>
</evidence>
<comment type="pathway">
    <text evidence="4">Lipid metabolism.</text>
</comment>
<keyword evidence="15 24" id="KW-0472">Membrane</keyword>
<evidence type="ECO:0000256" key="5">
    <source>
        <dbReference type="ARBA" id="ARBA00010185"/>
    </source>
</evidence>
<organism evidence="25 26">
    <name type="scientific">Candidatus Electronema aureum</name>
    <dbReference type="NCBI Taxonomy" id="2005002"/>
    <lineage>
        <taxon>Bacteria</taxon>
        <taxon>Pseudomonadati</taxon>
        <taxon>Thermodesulfobacteriota</taxon>
        <taxon>Desulfobulbia</taxon>
        <taxon>Desulfobulbales</taxon>
        <taxon>Desulfobulbaceae</taxon>
        <taxon>Candidatus Electronema</taxon>
    </lineage>
</organism>
<evidence type="ECO:0000256" key="19">
    <source>
        <dbReference type="ARBA" id="ARBA00031825"/>
    </source>
</evidence>
<proteinExistence type="inferred from homology"/>
<evidence type="ECO:0000256" key="12">
    <source>
        <dbReference type="ARBA" id="ARBA00022695"/>
    </source>
</evidence>
<evidence type="ECO:0000256" key="18">
    <source>
        <dbReference type="ARBA" id="ARBA00029893"/>
    </source>
</evidence>
<evidence type="ECO:0000256" key="11">
    <source>
        <dbReference type="ARBA" id="ARBA00022692"/>
    </source>
</evidence>
<dbReference type="Proteomes" id="UP000316238">
    <property type="component" value="Unassembled WGS sequence"/>
</dbReference>
<keyword evidence="13 24" id="KW-1133">Transmembrane helix</keyword>
<name>A0A521G4V7_9BACT</name>
<evidence type="ECO:0000256" key="17">
    <source>
        <dbReference type="ARBA" id="ARBA00023264"/>
    </source>
</evidence>
<keyword evidence="14" id="KW-0443">Lipid metabolism</keyword>
<reference evidence="25" key="1">
    <citation type="submission" date="2017-07" db="EMBL/GenBank/DDBJ databases">
        <title>The cable genome - Insights into the physiology and evolution of filamentous bacteria capable of sulfide oxidation via long distance electron transfer.</title>
        <authorList>
            <person name="Thorup C."/>
            <person name="Bjerg J.T."/>
            <person name="Schreiber L."/>
            <person name="Nielsen L.P."/>
            <person name="Kjeldsen K.U."/>
            <person name="Boesen T."/>
            <person name="Boggild A."/>
            <person name="Meysman F."/>
            <person name="Geelhoed J."/>
            <person name="Schramm A."/>
        </authorList>
    </citation>
    <scope>NUCLEOTIDE SEQUENCE [LARGE SCALE GENOMIC DNA]</scope>
    <source>
        <strain evidence="25">GS</strain>
    </source>
</reference>
<evidence type="ECO:0000256" key="20">
    <source>
        <dbReference type="ARBA" id="ARBA00032253"/>
    </source>
</evidence>
<dbReference type="AlphaFoldDB" id="A0A521G4V7"/>
<dbReference type="Pfam" id="PF01148">
    <property type="entry name" value="CTP_transf_1"/>
    <property type="match status" value="1"/>
</dbReference>
<evidence type="ECO:0000313" key="25">
    <source>
        <dbReference type="EMBL" id="TAA76057.1"/>
    </source>
</evidence>
<accession>A0A521G4V7</accession>
<sequence>MNRLIPGLLMAALWVLLLYVAPPLIFWFVMTVGAAAALHEFFRMAVKTPGSGVRVLAIAASLSPVLAAYAGTPAAVLTGSYLALLGLALLVIFFYTAFADPLAFLLNAGFSVFYVSLCCGFIVLLRGLSDDGSHWLLILTAITAGSDTGAYYAGRAFGKRKLCPPVSPKKTVNGAIGGLLAAVASAVLLCCVLLPEVSCLKMAVAALLLAAVGIVGDLLESVIKRGTGCKDSGTMLKGHGGLLDRADSLLFAAPLLYVLLLWKFFV</sequence>
<keyword evidence="12 25" id="KW-0548">Nucleotidyltransferase</keyword>
<feature type="transmembrane region" description="Helical" evidence="24">
    <location>
        <begin position="242"/>
        <end position="265"/>
    </location>
</feature>
<feature type="transmembrane region" description="Helical" evidence="24">
    <location>
        <begin position="104"/>
        <end position="128"/>
    </location>
</feature>
<evidence type="ECO:0000256" key="8">
    <source>
        <dbReference type="ARBA" id="ARBA00022475"/>
    </source>
</evidence>
<evidence type="ECO:0000256" key="10">
    <source>
        <dbReference type="ARBA" id="ARBA00022679"/>
    </source>
</evidence>
<feature type="transmembrane region" description="Helical" evidence="24">
    <location>
        <begin position="76"/>
        <end position="97"/>
    </location>
</feature>
<keyword evidence="9" id="KW-0444">Lipid biosynthesis</keyword>
<keyword evidence="10 25" id="KW-0808">Transferase</keyword>
<keyword evidence="16" id="KW-0594">Phospholipid biosynthesis</keyword>
<feature type="transmembrane region" description="Helical" evidence="24">
    <location>
        <begin position="134"/>
        <end position="154"/>
    </location>
</feature>
<keyword evidence="11 24" id="KW-0812">Transmembrane</keyword>
<feature type="transmembrane region" description="Helical" evidence="24">
    <location>
        <begin position="201"/>
        <end position="222"/>
    </location>
</feature>
<evidence type="ECO:0000256" key="9">
    <source>
        <dbReference type="ARBA" id="ARBA00022516"/>
    </source>
</evidence>
<keyword evidence="17" id="KW-1208">Phospholipid metabolism</keyword>
<evidence type="ECO:0000313" key="26">
    <source>
        <dbReference type="Proteomes" id="UP000316238"/>
    </source>
</evidence>
<gene>
    <name evidence="25" type="ORF">CDV28_102185</name>
</gene>
<evidence type="ECO:0000256" key="2">
    <source>
        <dbReference type="ARBA" id="ARBA00004651"/>
    </source>
</evidence>
<protein>
    <recommendedName>
        <fullName evidence="7">Phosphatidate cytidylyltransferase</fullName>
        <ecNumber evidence="6">2.7.7.41</ecNumber>
    </recommendedName>
    <alternativeName>
        <fullName evidence="20">CDP-DAG synthase</fullName>
    </alternativeName>
    <alternativeName>
        <fullName evidence="22">CDP-DG synthase</fullName>
    </alternativeName>
    <alternativeName>
        <fullName evidence="18">CDP-diacylglycerol synthase</fullName>
    </alternativeName>
    <alternativeName>
        <fullName evidence="21">CDP-diglyceride pyrophosphorylase</fullName>
    </alternativeName>
    <alternativeName>
        <fullName evidence="23">CDP-diglyceride synthase</fullName>
    </alternativeName>
    <alternativeName>
        <fullName evidence="19">CTP:phosphatidate cytidylyltransferase</fullName>
    </alternativeName>
</protein>
<feature type="transmembrane region" description="Helical" evidence="24">
    <location>
        <begin position="175"/>
        <end position="195"/>
    </location>
</feature>
<evidence type="ECO:0000256" key="21">
    <source>
        <dbReference type="ARBA" id="ARBA00032396"/>
    </source>
</evidence>
<keyword evidence="26" id="KW-1185">Reference proteome</keyword>
<comment type="subcellular location">
    <subcellularLocation>
        <location evidence="2">Cell membrane</location>
        <topology evidence="2">Multi-pass membrane protein</topology>
    </subcellularLocation>
</comment>
<evidence type="ECO:0000256" key="13">
    <source>
        <dbReference type="ARBA" id="ARBA00022989"/>
    </source>
</evidence>
<evidence type="ECO:0000256" key="15">
    <source>
        <dbReference type="ARBA" id="ARBA00023136"/>
    </source>
</evidence>
<comment type="similarity">
    <text evidence="5">Belongs to the CDS family.</text>
</comment>
<dbReference type="PANTHER" id="PTHR46382:SF1">
    <property type="entry name" value="PHOSPHATIDATE CYTIDYLYLTRANSFERASE"/>
    <property type="match status" value="1"/>
</dbReference>
<evidence type="ECO:0000256" key="7">
    <source>
        <dbReference type="ARBA" id="ARBA00019373"/>
    </source>
</evidence>
<evidence type="ECO:0000256" key="16">
    <source>
        <dbReference type="ARBA" id="ARBA00023209"/>
    </source>
</evidence>
<dbReference type="GO" id="GO:0004605">
    <property type="term" value="F:phosphatidate cytidylyltransferase activity"/>
    <property type="evidence" value="ECO:0007669"/>
    <property type="project" value="UniProtKB-EC"/>
</dbReference>
<dbReference type="GO" id="GO:0016024">
    <property type="term" value="P:CDP-diacylglycerol biosynthetic process"/>
    <property type="evidence" value="ECO:0007669"/>
    <property type="project" value="TreeGrafter"/>
</dbReference>
<comment type="pathway">
    <text evidence="3">Phospholipid metabolism; CDP-diacylglycerol biosynthesis; CDP-diacylglycerol from sn-glycerol 3-phosphate: step 3/3.</text>
</comment>